<dbReference type="Proteomes" id="UP000469949">
    <property type="component" value="Unassembled WGS sequence"/>
</dbReference>
<dbReference type="Pfam" id="PF00583">
    <property type="entry name" value="Acetyltransf_1"/>
    <property type="match status" value="1"/>
</dbReference>
<dbReference type="EMBL" id="WEKV01000014">
    <property type="protein sequence ID" value="KAB7783683.1"/>
    <property type="molecule type" value="Genomic_DNA"/>
</dbReference>
<dbReference type="AlphaFoldDB" id="A0A833J2W1"/>
<organism evidence="4 5">
    <name type="scientific">Methylorubrum populi</name>
    <dbReference type="NCBI Taxonomy" id="223967"/>
    <lineage>
        <taxon>Bacteria</taxon>
        <taxon>Pseudomonadati</taxon>
        <taxon>Pseudomonadota</taxon>
        <taxon>Alphaproteobacteria</taxon>
        <taxon>Hyphomicrobiales</taxon>
        <taxon>Methylobacteriaceae</taxon>
        <taxon>Methylorubrum</taxon>
    </lineage>
</organism>
<evidence type="ECO:0000313" key="5">
    <source>
        <dbReference type="Proteomes" id="UP000469949"/>
    </source>
</evidence>
<dbReference type="PANTHER" id="PTHR43877">
    <property type="entry name" value="AMINOALKYLPHOSPHONATE N-ACETYLTRANSFERASE-RELATED-RELATED"/>
    <property type="match status" value="1"/>
</dbReference>
<dbReference type="GO" id="GO:0016747">
    <property type="term" value="F:acyltransferase activity, transferring groups other than amino-acyl groups"/>
    <property type="evidence" value="ECO:0007669"/>
    <property type="project" value="InterPro"/>
</dbReference>
<comment type="caution">
    <text evidence="4">The sequence shown here is derived from an EMBL/GenBank/DDBJ whole genome shotgun (WGS) entry which is preliminary data.</text>
</comment>
<dbReference type="CDD" id="cd04301">
    <property type="entry name" value="NAT_SF"/>
    <property type="match status" value="1"/>
</dbReference>
<sequence>MTVAPAIARNRARPADVEAHLTACAQSFTPPLGERRAIPDYAAKLAARAERFEAWDGPTLIGLVAVYCNDPARIAAFVTNVSVVPTRTGIGLGRRLLAAAITHARDLGFARMALSVDRRAAALRLYRGLGFTDDGRDGDTLHLRLDLRTPCPGAGAASQQRDREARP</sequence>
<reference evidence="4 5" key="1">
    <citation type="submission" date="2019-10" db="EMBL/GenBank/DDBJ databases">
        <title>Draft Genome Sequence of the Caffeine Degrading Methylotroph Methylorubrum populi PINKEL.</title>
        <authorList>
            <person name="Dawson S.C."/>
            <person name="Zhang X."/>
            <person name="Wright M.E."/>
            <person name="Sharma G."/>
            <person name="Langner J.T."/>
            <person name="Ditty J.L."/>
            <person name="Subuyuj G.A."/>
        </authorList>
    </citation>
    <scope>NUCLEOTIDE SEQUENCE [LARGE SCALE GENOMIC DNA]</scope>
    <source>
        <strain evidence="4 5">Pinkel</strain>
    </source>
</reference>
<dbReference type="Gene3D" id="3.40.630.30">
    <property type="match status" value="1"/>
</dbReference>
<evidence type="ECO:0000256" key="2">
    <source>
        <dbReference type="ARBA" id="ARBA00023315"/>
    </source>
</evidence>
<proteinExistence type="predicted"/>
<dbReference type="SUPFAM" id="SSF55729">
    <property type="entry name" value="Acyl-CoA N-acyltransferases (Nat)"/>
    <property type="match status" value="1"/>
</dbReference>
<keyword evidence="2" id="KW-0012">Acyltransferase</keyword>
<name>A0A833J2W1_9HYPH</name>
<accession>A0A833J2W1</accession>
<evidence type="ECO:0000259" key="3">
    <source>
        <dbReference type="PROSITE" id="PS51186"/>
    </source>
</evidence>
<keyword evidence="1" id="KW-0808">Transferase</keyword>
<evidence type="ECO:0000313" key="4">
    <source>
        <dbReference type="EMBL" id="KAB7783683.1"/>
    </source>
</evidence>
<evidence type="ECO:0000256" key="1">
    <source>
        <dbReference type="ARBA" id="ARBA00022679"/>
    </source>
</evidence>
<protein>
    <recommendedName>
        <fullName evidence="3">N-acetyltransferase domain-containing protein</fullName>
    </recommendedName>
</protein>
<feature type="domain" description="N-acetyltransferase" evidence="3">
    <location>
        <begin position="7"/>
        <end position="152"/>
    </location>
</feature>
<dbReference type="PROSITE" id="PS51186">
    <property type="entry name" value="GNAT"/>
    <property type="match status" value="1"/>
</dbReference>
<dbReference type="InterPro" id="IPR016181">
    <property type="entry name" value="Acyl_CoA_acyltransferase"/>
</dbReference>
<dbReference type="InterPro" id="IPR050832">
    <property type="entry name" value="Bact_Acetyltransf"/>
</dbReference>
<dbReference type="RefSeq" id="WP_193316456.1">
    <property type="nucleotide sequence ID" value="NZ_WEKV01000014.1"/>
</dbReference>
<dbReference type="InterPro" id="IPR000182">
    <property type="entry name" value="GNAT_dom"/>
</dbReference>
<gene>
    <name evidence="4" type="ORF">F8B43_3606</name>
</gene>